<dbReference type="AlphaFoldDB" id="A0AAC9I3A4"/>
<dbReference type="EMBL" id="CP017479">
    <property type="protein sequence ID" value="AOW08805.1"/>
    <property type="molecule type" value="Genomic_DNA"/>
</dbReference>
<evidence type="ECO:0000313" key="1">
    <source>
        <dbReference type="EMBL" id="AOW08805.1"/>
    </source>
</evidence>
<sequence length="126" mass="14913">MLNKGLRDQESIRIDNVLKKLMSLVYVPKFWNLEDLLFLENELKDLAMNVESLQEFEEEELIIHLQRLHLDWNQLELFADFLVAFSKDSQFDFKEKAIAIYNYIQQESKVFSFGIINKLAALKANL</sequence>
<reference evidence="1 2" key="1">
    <citation type="submission" date="2016-10" db="EMBL/GenBank/DDBJ databases">
        <title>Flavobacterium gilvum sp. nov., isolated from stream water.</title>
        <authorList>
            <person name="Shin S.-K."/>
            <person name="Cho Y.-J."/>
            <person name="Yi H."/>
        </authorList>
    </citation>
    <scope>NUCLEOTIDE SEQUENCE [LARGE SCALE GENOMIC DNA]</scope>
    <source>
        <strain evidence="1 2">EM1308</strain>
    </source>
</reference>
<name>A0AAC9I3A4_9FLAO</name>
<dbReference type="Proteomes" id="UP000175968">
    <property type="component" value="Chromosome"/>
</dbReference>
<accession>A0AAC9I3A4</accession>
<dbReference type="KEGG" id="fgl:EM308_04405"/>
<proteinExistence type="predicted"/>
<evidence type="ECO:0000313" key="2">
    <source>
        <dbReference type="Proteomes" id="UP000175968"/>
    </source>
</evidence>
<protein>
    <submittedName>
        <fullName evidence="1">Uncharacterized protein</fullName>
    </submittedName>
</protein>
<dbReference type="RefSeq" id="WP_035632802.1">
    <property type="nucleotide sequence ID" value="NZ_CP017479.1"/>
</dbReference>
<gene>
    <name evidence="1" type="ORF">EM308_04405</name>
</gene>
<keyword evidence="2" id="KW-1185">Reference proteome</keyword>
<organism evidence="1 2">
    <name type="scientific">Flavobacterium gilvum</name>
    <dbReference type="NCBI Taxonomy" id="1492737"/>
    <lineage>
        <taxon>Bacteria</taxon>
        <taxon>Pseudomonadati</taxon>
        <taxon>Bacteroidota</taxon>
        <taxon>Flavobacteriia</taxon>
        <taxon>Flavobacteriales</taxon>
        <taxon>Flavobacteriaceae</taxon>
        <taxon>Flavobacterium</taxon>
    </lineage>
</organism>